<proteinExistence type="predicted"/>
<dbReference type="Proteomes" id="UP001161497">
    <property type="component" value="Chromosome"/>
</dbReference>
<accession>A0ABM9ICK7</accession>
<organism evidence="1 2">
    <name type="scientific">Candidatus Methylacidiphilum fumarolicum</name>
    <dbReference type="NCBI Taxonomy" id="591154"/>
    <lineage>
        <taxon>Bacteria</taxon>
        <taxon>Pseudomonadati</taxon>
        <taxon>Verrucomicrobiota</taxon>
        <taxon>Methylacidiphilae</taxon>
        <taxon>Methylacidiphilales</taxon>
        <taxon>Methylacidiphilaceae</taxon>
        <taxon>Methylacidiphilum (ex Ratnadevi et al. 2023)</taxon>
    </lineage>
</organism>
<dbReference type="RefSeq" id="WP_045086665.1">
    <property type="nucleotide sequence ID" value="NZ_OX458932.1"/>
</dbReference>
<dbReference type="EMBL" id="OX458932">
    <property type="protein sequence ID" value="CAI9085393.1"/>
    <property type="molecule type" value="Genomic_DNA"/>
</dbReference>
<evidence type="ECO:0000313" key="1">
    <source>
        <dbReference type="EMBL" id="CAI9085393.1"/>
    </source>
</evidence>
<evidence type="ECO:0008006" key="3">
    <source>
        <dbReference type="Google" id="ProtNLM"/>
    </source>
</evidence>
<keyword evidence="2" id="KW-1185">Reference proteome</keyword>
<evidence type="ECO:0000313" key="2">
    <source>
        <dbReference type="Proteomes" id="UP001161497"/>
    </source>
</evidence>
<sequence>MGLEHGKRIVIPLAGKLKIRGMIYLVLKEKKAVISYVAPLKVPKRLDGEIVGIDMGLSEAFTDDKGKKYGKGVGKVLAKLSKQYTEKGRKRQKLHAICKKTKDKAKARGVGKNNLGRKKLAERLHKVPAEIESRVTTSLRKLLKLRSPSMIVFRGFTHLWEIAKQRAFQAHPPDANRCASGSNRFLAPGGRFSAREEVNLAYSSWALSLVRVYVHSKNRIGDKLACRHYKYVSYVDRVGGIQPQEKGRRSGDRLVDAAGTPACDPSC</sequence>
<name>A0ABM9ICK7_9BACT</name>
<reference evidence="1" key="1">
    <citation type="submission" date="2023-03" db="EMBL/GenBank/DDBJ databases">
        <authorList>
            <person name="Cremers G."/>
            <person name="Picone N."/>
        </authorList>
    </citation>
    <scope>NUCLEOTIDE SEQUENCE</scope>
    <source>
        <strain evidence="1">Sample_alias</strain>
    </source>
</reference>
<gene>
    <name evidence="1" type="ORF">MFUM_1022</name>
</gene>
<protein>
    <recommendedName>
        <fullName evidence="3">Transposase</fullName>
    </recommendedName>
</protein>